<dbReference type="OrthoDB" id="4636484at2"/>
<feature type="region of interest" description="Disordered" evidence="1">
    <location>
        <begin position="362"/>
        <end position="404"/>
    </location>
</feature>
<feature type="compositionally biased region" description="Pro residues" evidence="1">
    <location>
        <begin position="222"/>
        <end position="236"/>
    </location>
</feature>
<keyword evidence="3" id="KW-1185">Reference proteome</keyword>
<dbReference type="AlphaFoldDB" id="A0A5B1BF95"/>
<reference evidence="2 3" key="1">
    <citation type="submission" date="2019-09" db="EMBL/GenBank/DDBJ databases">
        <title>Report of infection by Mycobacterium simiae a patient suffering from pulmonary tuberculosis.</title>
        <authorList>
            <person name="Mohanty P.S."/>
            <person name="Bansal A.K."/>
            <person name="Singh H."/>
            <person name="Sharma S."/>
            <person name="Patil S.A."/>
            <person name="Upadhaya P."/>
            <person name="Singh P.K."/>
            <person name="Kumar D."/>
            <person name="Kumar S."/>
            <person name="Singh R.K."/>
            <person name="Chaudhary B."/>
        </authorList>
    </citation>
    <scope>NUCLEOTIDE SEQUENCE [LARGE SCALE GENOMIC DNA]</scope>
    <source>
        <strain evidence="2 3">JAL-560-SIM</strain>
    </source>
</reference>
<evidence type="ECO:0000313" key="3">
    <source>
        <dbReference type="Proteomes" id="UP000324701"/>
    </source>
</evidence>
<organism evidence="2 3">
    <name type="scientific">Mycobacterium simiae</name>
    <name type="common">Mycobacterium habana</name>
    <dbReference type="NCBI Taxonomy" id="1784"/>
    <lineage>
        <taxon>Bacteria</taxon>
        <taxon>Bacillati</taxon>
        <taxon>Actinomycetota</taxon>
        <taxon>Actinomycetes</taxon>
        <taxon>Mycobacteriales</taxon>
        <taxon>Mycobacteriaceae</taxon>
        <taxon>Mycobacterium</taxon>
        <taxon>Mycobacterium simiae complex</taxon>
    </lineage>
</organism>
<protein>
    <recommendedName>
        <fullName evidence="4">Secretion protein EspK</fullName>
    </recommendedName>
</protein>
<comment type="caution">
    <text evidence="2">The sequence shown here is derived from an EMBL/GenBank/DDBJ whole genome shotgun (WGS) entry which is preliminary data.</text>
</comment>
<feature type="region of interest" description="Disordered" evidence="1">
    <location>
        <begin position="191"/>
        <end position="347"/>
    </location>
</feature>
<feature type="compositionally biased region" description="Polar residues" evidence="1">
    <location>
        <begin position="193"/>
        <end position="212"/>
    </location>
</feature>
<dbReference type="Proteomes" id="UP000324701">
    <property type="component" value="Unassembled WGS sequence"/>
</dbReference>
<proteinExistence type="predicted"/>
<gene>
    <name evidence="2" type="ORF">F0Q45_23615</name>
</gene>
<feature type="compositionally biased region" description="Low complexity" evidence="1">
    <location>
        <begin position="311"/>
        <end position="347"/>
    </location>
</feature>
<accession>A0A5B1BF95</accession>
<name>A0A5B1BF95_MYCSI</name>
<dbReference type="EMBL" id="VTZN01000235">
    <property type="protein sequence ID" value="KAA1246083.1"/>
    <property type="molecule type" value="Genomic_DNA"/>
</dbReference>
<dbReference type="PRINTS" id="PR01217">
    <property type="entry name" value="PRICHEXTENSN"/>
</dbReference>
<evidence type="ECO:0000256" key="1">
    <source>
        <dbReference type="SAM" id="MobiDB-lite"/>
    </source>
</evidence>
<sequence>MGVEKPESPYAELMLDPGGWPEVDENDLYDQAKDYILVHKQLADVHSTCLQQMRQIFEGGVWSGDAANAAHSKLLDVSSRIERLVAELRSVYLWYLDMAALVMSIKEEICDVVVAAEVEIDLLEETVEVDPEAPAEIAALIVAVHEANVGMVTTIAEAMQTGLALIPDEMFPKISTSAVINALPDGTPLTPPSFFQSLPNPSQQLLGTTAPTANARRSDTPQPTPAATPPDAPRPTPGAAASATPPSPPGETPAAGIPTSPAAVPNGFPESEPNAPGGRSVAPMSSEESKRPPTARPGSVDQQDESEEKPPLLGSEPVESSSLSEETAAAAGSPAAAAGSPAGPAPAVAPVAPVPPAMSAVPTMSTAPTPPGGAAAGPGSGAAAPVGRVVSGGPPATTTPGWSSGAVAEMRPAVGAGLPAYPQVQGGGERALIPVSAARAERDAIAAASTARPSTDEPDVLTLARRIAAALNAADVGGWGDFGFFWVTAVTTDDAIVVANSYGVAYIPDGVQLPELVEMASADEAIPASERARWATRPVIAVQCWAAHHNTQLRAVIGTEEPLATSDPGVPKIVLEPDDIPATGKMTGRSRLEVVDPVAADLLAATSDGHLIDLLPPPPVDVNLLADRRPALWFEVLIPMTSEAEGRDGAHLSAFHSYAAHAHEVILGEAQTAVDFAAQRAAIADWLYWRRVAELLHNALAVAP</sequence>
<dbReference type="RefSeq" id="WP_149656213.1">
    <property type="nucleotide sequence ID" value="NZ_VTZN01000235.1"/>
</dbReference>
<feature type="compositionally biased region" description="Low complexity" evidence="1">
    <location>
        <begin position="381"/>
        <end position="396"/>
    </location>
</feature>
<evidence type="ECO:0000313" key="2">
    <source>
        <dbReference type="EMBL" id="KAA1246083.1"/>
    </source>
</evidence>
<evidence type="ECO:0008006" key="4">
    <source>
        <dbReference type="Google" id="ProtNLM"/>
    </source>
</evidence>